<proteinExistence type="predicted"/>
<comment type="caution">
    <text evidence="2">The sequence shown here is derived from an EMBL/GenBank/DDBJ whole genome shotgun (WGS) entry which is preliminary data.</text>
</comment>
<dbReference type="Proteomes" id="UP001256711">
    <property type="component" value="Unassembled WGS sequence"/>
</dbReference>
<gene>
    <name evidence="2" type="ORF">P7H43_06035</name>
</gene>
<dbReference type="EMBL" id="JARQBJ010000002">
    <property type="protein sequence ID" value="MDT2810036.1"/>
    <property type="molecule type" value="Genomic_DNA"/>
</dbReference>
<dbReference type="AlphaFoldDB" id="A0AAW8TZD5"/>
<feature type="region of interest" description="Disordered" evidence="1">
    <location>
        <begin position="40"/>
        <end position="64"/>
    </location>
</feature>
<organism evidence="2 3">
    <name type="scientific">Enterococcus asini</name>
    <dbReference type="NCBI Taxonomy" id="57732"/>
    <lineage>
        <taxon>Bacteria</taxon>
        <taxon>Bacillati</taxon>
        <taxon>Bacillota</taxon>
        <taxon>Bacilli</taxon>
        <taxon>Lactobacillales</taxon>
        <taxon>Enterococcaceae</taxon>
        <taxon>Enterococcus</taxon>
    </lineage>
</organism>
<feature type="compositionally biased region" description="Basic and acidic residues" evidence="1">
    <location>
        <begin position="45"/>
        <end position="55"/>
    </location>
</feature>
<protein>
    <recommendedName>
        <fullName evidence="4">AP2-like integrase N-terminal domain-containing protein</fullName>
    </recommendedName>
</protein>
<evidence type="ECO:0000313" key="3">
    <source>
        <dbReference type="Proteomes" id="UP001256711"/>
    </source>
</evidence>
<evidence type="ECO:0008006" key="4">
    <source>
        <dbReference type="Google" id="ProtNLM"/>
    </source>
</evidence>
<name>A0AAW8TZD5_9ENTE</name>
<reference evidence="2" key="1">
    <citation type="submission" date="2023-03" db="EMBL/GenBank/DDBJ databases">
        <authorList>
            <person name="Shen W."/>
            <person name="Cai J."/>
        </authorList>
    </citation>
    <scope>NUCLEOTIDE SEQUENCE</scope>
    <source>
        <strain evidence="2">B226-2</strain>
    </source>
</reference>
<evidence type="ECO:0000256" key="1">
    <source>
        <dbReference type="SAM" id="MobiDB-lite"/>
    </source>
</evidence>
<dbReference type="RefSeq" id="WP_311835271.1">
    <property type="nucleotide sequence ID" value="NZ_JARQBJ010000002.1"/>
</dbReference>
<accession>A0AAW8TZD5</accession>
<sequence>MKQSREWTVQVLDAEGNVKYQSSIFGTEKRARKLCQKLEAKRRKDRDTHGLETKIRPKQAKNWF</sequence>
<evidence type="ECO:0000313" key="2">
    <source>
        <dbReference type="EMBL" id="MDT2810036.1"/>
    </source>
</evidence>